<evidence type="ECO:0000313" key="2">
    <source>
        <dbReference type="Proteomes" id="UP000503349"/>
    </source>
</evidence>
<organism evidence="1 2">
    <name type="scientific">Channa argus</name>
    <name type="common">Northern snakehead</name>
    <name type="synonym">Ophicephalus argus</name>
    <dbReference type="NCBI Taxonomy" id="215402"/>
    <lineage>
        <taxon>Eukaryota</taxon>
        <taxon>Metazoa</taxon>
        <taxon>Chordata</taxon>
        <taxon>Craniata</taxon>
        <taxon>Vertebrata</taxon>
        <taxon>Euteleostomi</taxon>
        <taxon>Actinopterygii</taxon>
        <taxon>Neopterygii</taxon>
        <taxon>Teleostei</taxon>
        <taxon>Neoteleostei</taxon>
        <taxon>Acanthomorphata</taxon>
        <taxon>Anabantaria</taxon>
        <taxon>Anabantiformes</taxon>
        <taxon>Channoidei</taxon>
        <taxon>Channidae</taxon>
        <taxon>Channa</taxon>
    </lineage>
</organism>
<name>A0A6G1QMP6_CHAAH</name>
<reference evidence="1 2" key="1">
    <citation type="submission" date="2019-02" db="EMBL/GenBank/DDBJ databases">
        <title>Opniocepnalus argus genome.</title>
        <authorList>
            <person name="Zhou C."/>
            <person name="Xiao S."/>
        </authorList>
    </citation>
    <scope>NUCLEOTIDE SEQUENCE [LARGE SCALE GENOMIC DNA]</scope>
    <source>
        <strain evidence="1">OARG1902GOOAL</strain>
        <tissue evidence="1">Muscle</tissue>
    </source>
</reference>
<sequence length="61" mass="6884">MSELSCSAFVRRRGALGTSATSESFAEGSVFVVLDCRIHATFKLQEKKNTHTQKKKKKVYF</sequence>
<keyword evidence="2" id="KW-1185">Reference proteome</keyword>
<accession>A0A6G1QMP6</accession>
<evidence type="ECO:0000313" key="1">
    <source>
        <dbReference type="EMBL" id="KAF3703744.1"/>
    </source>
</evidence>
<proteinExistence type="predicted"/>
<protein>
    <submittedName>
        <fullName evidence="1">Uncharacterized protein</fullName>
    </submittedName>
</protein>
<reference evidence="2" key="2">
    <citation type="submission" date="2019-02" db="EMBL/GenBank/DDBJ databases">
        <title>Opniocepnalus argus Var Kimnra genome.</title>
        <authorList>
            <person name="Zhou C."/>
            <person name="Xiao S."/>
        </authorList>
    </citation>
    <scope>NUCLEOTIDE SEQUENCE [LARGE SCALE GENOMIC DNA]</scope>
</reference>
<dbReference type="EMBL" id="CM015730">
    <property type="protein sequence ID" value="KAF3703744.1"/>
    <property type="molecule type" value="Genomic_DNA"/>
</dbReference>
<dbReference type="AlphaFoldDB" id="A0A6G1QMP6"/>
<dbReference type="Proteomes" id="UP000503349">
    <property type="component" value="Chromosome 19"/>
</dbReference>
<gene>
    <name evidence="1" type="ORF">EXN66_Car019432</name>
</gene>